<comment type="caution">
    <text evidence="2">The sequence shown here is derived from an EMBL/GenBank/DDBJ whole genome shotgun (WGS) entry which is preliminary data.</text>
</comment>
<accession>A0A8X6UC42</accession>
<feature type="region of interest" description="Disordered" evidence="1">
    <location>
        <begin position="43"/>
        <end position="86"/>
    </location>
</feature>
<dbReference type="EMBL" id="BMAW01123466">
    <property type="protein sequence ID" value="GFU03389.1"/>
    <property type="molecule type" value="Genomic_DNA"/>
</dbReference>
<protein>
    <submittedName>
        <fullName evidence="2">Uncharacterized protein</fullName>
    </submittedName>
</protein>
<dbReference type="OrthoDB" id="10457707at2759"/>
<evidence type="ECO:0000313" key="3">
    <source>
        <dbReference type="Proteomes" id="UP000887013"/>
    </source>
</evidence>
<proteinExistence type="predicted"/>
<gene>
    <name evidence="2" type="ORF">NPIL_632941</name>
</gene>
<evidence type="ECO:0000256" key="1">
    <source>
        <dbReference type="SAM" id="MobiDB-lite"/>
    </source>
</evidence>
<reference evidence="2" key="1">
    <citation type="submission" date="2020-08" db="EMBL/GenBank/DDBJ databases">
        <title>Multicomponent nature underlies the extraordinary mechanical properties of spider dragline silk.</title>
        <authorList>
            <person name="Kono N."/>
            <person name="Nakamura H."/>
            <person name="Mori M."/>
            <person name="Yoshida Y."/>
            <person name="Ohtoshi R."/>
            <person name="Malay A.D."/>
            <person name="Moran D.A.P."/>
            <person name="Tomita M."/>
            <person name="Numata K."/>
            <person name="Arakawa K."/>
        </authorList>
    </citation>
    <scope>NUCLEOTIDE SEQUENCE</scope>
</reference>
<dbReference type="Proteomes" id="UP000887013">
    <property type="component" value="Unassembled WGS sequence"/>
</dbReference>
<organism evidence="2 3">
    <name type="scientific">Nephila pilipes</name>
    <name type="common">Giant wood spider</name>
    <name type="synonym">Nephila maculata</name>
    <dbReference type="NCBI Taxonomy" id="299642"/>
    <lineage>
        <taxon>Eukaryota</taxon>
        <taxon>Metazoa</taxon>
        <taxon>Ecdysozoa</taxon>
        <taxon>Arthropoda</taxon>
        <taxon>Chelicerata</taxon>
        <taxon>Arachnida</taxon>
        <taxon>Araneae</taxon>
        <taxon>Araneomorphae</taxon>
        <taxon>Entelegynae</taxon>
        <taxon>Araneoidea</taxon>
        <taxon>Nephilidae</taxon>
        <taxon>Nephila</taxon>
    </lineage>
</organism>
<keyword evidence="3" id="KW-1185">Reference proteome</keyword>
<name>A0A8X6UC42_NEPPI</name>
<evidence type="ECO:0000313" key="2">
    <source>
        <dbReference type="EMBL" id="GFU03389.1"/>
    </source>
</evidence>
<dbReference type="AlphaFoldDB" id="A0A8X6UC42"/>
<sequence length="152" mass="17046">MKRASVGFEIVAAIPVKPTSHIQPSLCGETQCSCRRRPANSPRFRWRPPDDYHPTGITTYSTRNEAHSRDQMRSFSGKGRGPCRYLRTNGRHTRAQVMCYPGGKDRRSAVGRDGEEWAATTTRRMPTVVALKDPAPSLYWGSLKTGSKPQLK</sequence>